<dbReference type="AlphaFoldDB" id="A0AAW5PJF8"/>
<evidence type="ECO:0000313" key="4">
    <source>
        <dbReference type="Proteomes" id="UP001320691"/>
    </source>
</evidence>
<dbReference type="InterPro" id="IPR054612">
    <property type="entry name" value="Phage_capsid-like_C"/>
</dbReference>
<comment type="caution">
    <text evidence="3">The sequence shown here is derived from an EMBL/GenBank/DDBJ whole genome shotgun (WGS) entry which is preliminary data.</text>
</comment>
<dbReference type="SUPFAM" id="SSF56563">
    <property type="entry name" value="Major capsid protein gp5"/>
    <property type="match status" value="1"/>
</dbReference>
<evidence type="ECO:0000313" key="3">
    <source>
        <dbReference type="EMBL" id="MCS4280526.1"/>
    </source>
</evidence>
<evidence type="ECO:0000256" key="1">
    <source>
        <dbReference type="ARBA" id="ARBA00004328"/>
    </source>
</evidence>
<sequence>MPNTTHSKDLHALRAAMNNNNAQLTLKAELGKIGFNLTEGADVDASQLPKSEQLTRRAELRRASNALMAHAKAKPENLTEDVVRSLEAINAEITIISNSLDLNDAAEAHMSGISNASRESALFDQEGNQVGTLLNSADLGSAAAIAAKLGTVDRSRSQNSLDEDNGASLTDFFRGIANMRTSEGVRNTLSVGTNTAGGYTVPTVLLPGILNALVPASALLTAGMNVAVLDTPAKSFSIAATAAIPTASWRKEHGQVAESEPAFRSIEVTPRSLAFRFKISRELLMDSPNIEPALRTAIAQAFAVAIDRASLLGSGDDPEIRGLRNIEGIHKLPAGANGAELKNWARFINATRLIKEANAPAPTAAIMSPREEETIALFADTTGQPLRRPTALEGWRLATTSQLPTNIELGTADDTAEIFIGDFSLFTLFMREGISVQLLNELYAETGEVGFICHTRLDVAAMYAKAFAVLQGVRAPAIE</sequence>
<protein>
    <submittedName>
        <fullName evidence="3">HK97 family phage major capsid protein</fullName>
    </submittedName>
</protein>
<name>A0AAW5PJF8_9GAMM</name>
<dbReference type="RefSeq" id="WP_259261200.1">
    <property type="nucleotide sequence ID" value="NZ_JANUEK010000006.1"/>
</dbReference>
<evidence type="ECO:0000259" key="2">
    <source>
        <dbReference type="Pfam" id="PF05065"/>
    </source>
</evidence>
<proteinExistence type="predicted"/>
<accession>A0AAW5PJF8</accession>
<feature type="domain" description="Phage capsid-like C-terminal" evidence="2">
    <location>
        <begin position="197"/>
        <end position="471"/>
    </location>
</feature>
<organism evidence="3 4">
    <name type="scientific">Stenotrophomonas rhizophila</name>
    <dbReference type="NCBI Taxonomy" id="216778"/>
    <lineage>
        <taxon>Bacteria</taxon>
        <taxon>Pseudomonadati</taxon>
        <taxon>Pseudomonadota</taxon>
        <taxon>Gammaproteobacteria</taxon>
        <taxon>Lysobacterales</taxon>
        <taxon>Lysobacteraceae</taxon>
        <taxon>Stenotrophomonas</taxon>
    </lineage>
</organism>
<dbReference type="Gene3D" id="3.30.2400.10">
    <property type="entry name" value="Major capsid protein gp5"/>
    <property type="match status" value="1"/>
</dbReference>
<dbReference type="Gene3D" id="3.30.2320.10">
    <property type="entry name" value="hypothetical protein PF0899 domain"/>
    <property type="match status" value="1"/>
</dbReference>
<dbReference type="Pfam" id="PF05065">
    <property type="entry name" value="Phage_capsid"/>
    <property type="match status" value="1"/>
</dbReference>
<dbReference type="EMBL" id="JANUEK010000006">
    <property type="protein sequence ID" value="MCS4280526.1"/>
    <property type="molecule type" value="Genomic_DNA"/>
</dbReference>
<reference evidence="3" key="1">
    <citation type="submission" date="2022-08" db="EMBL/GenBank/DDBJ databases">
        <title>Genomic analyses of the natural microbiome of Caenorhabditis elegans.</title>
        <authorList>
            <person name="Samuel B."/>
        </authorList>
    </citation>
    <scope>NUCLEOTIDE SEQUENCE</scope>
    <source>
        <strain evidence="3">BIGb0277</strain>
    </source>
</reference>
<comment type="subcellular location">
    <subcellularLocation>
        <location evidence="1">Virion</location>
    </subcellularLocation>
</comment>
<dbReference type="InterPro" id="IPR024455">
    <property type="entry name" value="Phage_capsid"/>
</dbReference>
<dbReference type="Proteomes" id="UP001320691">
    <property type="component" value="Unassembled WGS sequence"/>
</dbReference>
<dbReference type="NCBIfam" id="TIGR01554">
    <property type="entry name" value="major_cap_HK97"/>
    <property type="match status" value="1"/>
</dbReference>
<gene>
    <name evidence="3" type="ORF">M2412_002520</name>
</gene>